<feature type="domain" description="P-type ATPase A" evidence="2">
    <location>
        <begin position="177"/>
        <end position="278"/>
    </location>
</feature>
<dbReference type="EMBL" id="BPLF01000001">
    <property type="protein sequence ID" value="GIX61566.1"/>
    <property type="molecule type" value="Genomic_DNA"/>
</dbReference>
<dbReference type="RefSeq" id="XP_067713637.1">
    <property type="nucleotide sequence ID" value="XM_067857536.1"/>
</dbReference>
<evidence type="ECO:0000256" key="1">
    <source>
        <dbReference type="SAM" id="MobiDB-lite"/>
    </source>
</evidence>
<feature type="domain" description="P-type ATPase N-terminal" evidence="3">
    <location>
        <begin position="92"/>
        <end position="139"/>
    </location>
</feature>
<feature type="compositionally biased region" description="Basic and acidic residues" evidence="1">
    <location>
        <begin position="767"/>
        <end position="782"/>
    </location>
</feature>
<dbReference type="Gene3D" id="2.70.150.10">
    <property type="entry name" value="Calcium-transporting ATPase, cytoplasmic transduction domain A"/>
    <property type="match status" value="1"/>
</dbReference>
<proteinExistence type="predicted"/>
<evidence type="ECO:0000259" key="3">
    <source>
        <dbReference type="Pfam" id="PF16209"/>
    </source>
</evidence>
<feature type="region of interest" description="Disordered" evidence="1">
    <location>
        <begin position="405"/>
        <end position="434"/>
    </location>
</feature>
<dbReference type="PANTHER" id="PTHR24092:SF150">
    <property type="entry name" value="PHOSPHOLIPID-TRANSPORTING ATPASE"/>
    <property type="match status" value="1"/>
</dbReference>
<feature type="compositionally biased region" description="Basic residues" evidence="1">
    <location>
        <begin position="535"/>
        <end position="549"/>
    </location>
</feature>
<accession>A0AAV4LP01</accession>
<gene>
    <name evidence="4" type="ORF">BcabD6B2_10010</name>
</gene>
<reference evidence="4 5" key="1">
    <citation type="submission" date="2021-06" db="EMBL/GenBank/DDBJ databases">
        <title>Genome sequence of Babesia caballi.</title>
        <authorList>
            <person name="Yamagishi J."/>
            <person name="Kidaka T."/>
            <person name="Ochi A."/>
        </authorList>
    </citation>
    <scope>NUCLEOTIDE SEQUENCE [LARGE SCALE GENOMIC DNA]</scope>
    <source>
        <strain evidence="4">USDA-D6B2</strain>
    </source>
</reference>
<dbReference type="InterPro" id="IPR008250">
    <property type="entry name" value="ATPase_P-typ_transduc_dom_A_sf"/>
</dbReference>
<protein>
    <submittedName>
        <fullName evidence="4">P-type ATPase, putative</fullName>
    </submittedName>
</protein>
<evidence type="ECO:0000313" key="4">
    <source>
        <dbReference type="EMBL" id="GIX61566.1"/>
    </source>
</evidence>
<name>A0AAV4LP01_BABCB</name>
<dbReference type="PANTHER" id="PTHR24092">
    <property type="entry name" value="PROBABLE PHOSPHOLIPID-TRANSPORTING ATPASE"/>
    <property type="match status" value="1"/>
</dbReference>
<dbReference type="AlphaFoldDB" id="A0AAV4LP01"/>
<feature type="region of interest" description="Disordered" evidence="1">
    <location>
        <begin position="731"/>
        <end position="811"/>
    </location>
</feature>
<dbReference type="InterPro" id="IPR032631">
    <property type="entry name" value="P-type_ATPase_N"/>
</dbReference>
<dbReference type="GO" id="GO:0005886">
    <property type="term" value="C:plasma membrane"/>
    <property type="evidence" value="ECO:0007669"/>
    <property type="project" value="TreeGrafter"/>
</dbReference>
<feature type="region of interest" description="Disordered" evidence="1">
    <location>
        <begin position="523"/>
        <end position="570"/>
    </location>
</feature>
<dbReference type="GeneID" id="94193049"/>
<dbReference type="InterPro" id="IPR059000">
    <property type="entry name" value="ATPase_P-type_domA"/>
</dbReference>
<feature type="compositionally biased region" description="Gly residues" evidence="1">
    <location>
        <begin position="685"/>
        <end position="698"/>
    </location>
</feature>
<comment type="caution">
    <text evidence="4">The sequence shown here is derived from an EMBL/GenBank/DDBJ whole genome shotgun (WGS) entry which is preliminary data.</text>
</comment>
<evidence type="ECO:0000313" key="5">
    <source>
        <dbReference type="Proteomes" id="UP001497744"/>
    </source>
</evidence>
<dbReference type="SUPFAM" id="SSF81653">
    <property type="entry name" value="Calcium ATPase, transduction domain A"/>
    <property type="match status" value="1"/>
</dbReference>
<dbReference type="Pfam" id="PF00122">
    <property type="entry name" value="E1-E2_ATPase"/>
    <property type="match status" value="1"/>
</dbReference>
<feature type="compositionally biased region" description="Basic and acidic residues" evidence="1">
    <location>
        <begin position="791"/>
        <end position="811"/>
    </location>
</feature>
<feature type="region of interest" description="Disordered" evidence="1">
    <location>
        <begin position="654"/>
        <end position="698"/>
    </location>
</feature>
<dbReference type="GO" id="GO:0045332">
    <property type="term" value="P:phospholipid translocation"/>
    <property type="evidence" value="ECO:0007669"/>
    <property type="project" value="TreeGrafter"/>
</dbReference>
<feature type="compositionally biased region" description="Basic and acidic residues" evidence="1">
    <location>
        <begin position="468"/>
        <end position="477"/>
    </location>
</feature>
<sequence>MWAWLCGWLRRREAEEYEGKVYLVTNYSEYRGTFHEPNYVPVEDSFASKQRRRAWEYFRRFLRRDSFDANVSNEATADEANRLAFLRGSRRSNIIRTTKYSLLSFLPRVMLFQLTRVGNLIFLGVSFLQLIEEISDSNGLPTYLIPLVFVIAVCLGRELASDLARWRSDQEENGRLVRVFRDGRLVQMKQRDIRVGDVVKVHAYEYFPSDLVLLNCCGDNGVCNVETKNVDGESNVKYKHVVPELAALFRNDEDAAKAQIKIQGRCGGRAGETGQPTAARVVGARRRPAREPLGHRGGRARGQPAVRPAAAAGDVDGEHGVGLLRGGLRGQADAAAQGVHGHLEAQGLAARERVPAQLVHGAHHHERLRGGLGDAGSLLAADDLARPHVPAPGRQPVPLAAAVRDHGEHDAAAGGDDPGGPHHHVGDRADGGVEADQLEPADGLQREAGGVAQRPADRGPGAHHAHIHGQDGDADAERHDAAGAGVRRARRPGAPRVGEVLLGAVRGARTRAAEGDAGVLAGLRAVPQRGDPPGTRRRRRQGLRRRRAARREGAEGGRRSGEAGRGGVRAGAVRRGVAGRAGAGQRGGAAGVRVLEPADGDGDRNVAGDGGGAAVDAERGGFRAVGGGACGGAGAGSALRGPRGHIVRLEPQVHDGRGRGHARPPAGALQGRRQRNRAEAAERAGVGGGGGAPAAGGVRDGGPANAGLRGAGAAGGVLRGVARRVLAGAAAGLGPGKGHRRGGEGAGVRHAAGGLHGDRGPAAGGGGRRDPRPEGGGDRDLGADGGQAGDGAEHRALDEDSERDDVQRGPG</sequence>
<evidence type="ECO:0000259" key="2">
    <source>
        <dbReference type="Pfam" id="PF00122"/>
    </source>
</evidence>
<feature type="region of interest" description="Disordered" evidence="1">
    <location>
        <begin position="447"/>
        <end position="477"/>
    </location>
</feature>
<feature type="compositionally biased region" description="Basic and acidic residues" evidence="1">
    <location>
        <begin position="550"/>
        <end position="562"/>
    </location>
</feature>
<organism evidence="4 5">
    <name type="scientific">Babesia caballi</name>
    <dbReference type="NCBI Taxonomy" id="5871"/>
    <lineage>
        <taxon>Eukaryota</taxon>
        <taxon>Sar</taxon>
        <taxon>Alveolata</taxon>
        <taxon>Apicomplexa</taxon>
        <taxon>Aconoidasida</taxon>
        <taxon>Piroplasmida</taxon>
        <taxon>Babesiidae</taxon>
        <taxon>Babesia</taxon>
    </lineage>
</organism>
<dbReference type="Pfam" id="PF16209">
    <property type="entry name" value="PhoLip_ATPase_N"/>
    <property type="match status" value="1"/>
</dbReference>
<keyword evidence="5" id="KW-1185">Reference proteome</keyword>
<feature type="region of interest" description="Disordered" evidence="1">
    <location>
        <begin position="290"/>
        <end position="314"/>
    </location>
</feature>
<dbReference type="Proteomes" id="UP001497744">
    <property type="component" value="Unassembled WGS sequence"/>
</dbReference>
<dbReference type="GO" id="GO:0140326">
    <property type="term" value="F:ATPase-coupled intramembrane lipid transporter activity"/>
    <property type="evidence" value="ECO:0007669"/>
    <property type="project" value="TreeGrafter"/>
</dbReference>